<feature type="chain" id="PRO_5042561219" description="Glutaminase A" evidence="1">
    <location>
        <begin position="18"/>
        <end position="712"/>
    </location>
</feature>
<dbReference type="AlphaFoldDB" id="A0AAI8Z7E7"/>
<keyword evidence="5" id="KW-1185">Reference proteome</keyword>
<dbReference type="InterPro" id="IPR032514">
    <property type="entry name" value="GtaA_central"/>
</dbReference>
<name>A0AAI8Z7E7_9PEZI</name>
<accession>A0AAI8Z7E7</accession>
<organism evidence="4 5">
    <name type="scientific">Lecanosticta acicola</name>
    <dbReference type="NCBI Taxonomy" id="111012"/>
    <lineage>
        <taxon>Eukaryota</taxon>
        <taxon>Fungi</taxon>
        <taxon>Dikarya</taxon>
        <taxon>Ascomycota</taxon>
        <taxon>Pezizomycotina</taxon>
        <taxon>Dothideomycetes</taxon>
        <taxon>Dothideomycetidae</taxon>
        <taxon>Mycosphaerellales</taxon>
        <taxon>Mycosphaerellaceae</taxon>
        <taxon>Lecanosticta</taxon>
    </lineage>
</organism>
<sequence length="712" mass="78067">MRFSSLLVAGTATLASAQSSTFSPLRPPAIPLAVKSPYLSTWQQAGSDGGNGGYLPGEWPTFWQGQVTGWCGMIRVDNATYTWMGNPANTKSYANQTAFSYTSTQSIFTLSAGPVQMVVTFLSGVTPNDLLRSSLPYSYMNVDVKSLDGKTHSVQLYTDISAEWVSGDHGATAQWSYGTITGDSMPIQNLAATSGISYHKVYRQQQLQFSETNQQADWGYWYWATKSSAQLTHQSGADNTVRGNFMASGHLPNTNDTNYRAINNDYPVFGFASNLGSVGSTTQSVLYQLSLHQQNCIQFEGQLNTVSSLPCMWTNYFSTDTDAVNYFYNDYSTATSLANSLDSKIASDSNSAGGSDYNSITALATRQAFGALEYTNTPTQPLIFLKEISSDGNVNTVDVIFPFHPIAIYMNATILKYVLDPLFINQENGNWPYAYSIHDIGSSYPNATGHNDGNDESQPLEECGDMLIMTLAYAQRANDNAYLTQHYAILKQWTGYLVQEALIPANQISTDDFAGAAPNQTNLAIKGIIGIEAMAQIANRTGHTTDGQNYTKIAHDYITKWQGYAVNSNATPPHTTFNYNNASSFSLLYNIFGDMELGLQLVPQSIYDMQSTFYNTKFNTYGVPLDSRHSYTKGDWEIWCASVASSAVKSKFISTIANWLNVTPTNFAFTDWYDTISGDYPSSPFIARPVVGGMYAPLALNSKPSSGYVDPS</sequence>
<evidence type="ECO:0000313" key="5">
    <source>
        <dbReference type="Proteomes" id="UP001296104"/>
    </source>
</evidence>
<gene>
    <name evidence="4" type="ORF">LECACI_7A008984</name>
</gene>
<feature type="signal peptide" evidence="1">
    <location>
        <begin position="1"/>
        <end position="17"/>
    </location>
</feature>
<comment type="caution">
    <text evidence="4">The sequence shown here is derived from an EMBL/GenBank/DDBJ whole genome shotgun (WGS) entry which is preliminary data.</text>
</comment>
<dbReference type="Proteomes" id="UP001296104">
    <property type="component" value="Unassembled WGS sequence"/>
</dbReference>
<feature type="domain" description="Glutaminase A central" evidence="2">
    <location>
        <begin position="354"/>
        <end position="697"/>
    </location>
</feature>
<protein>
    <recommendedName>
        <fullName evidence="6">Glutaminase A</fullName>
    </recommendedName>
</protein>
<evidence type="ECO:0000256" key="1">
    <source>
        <dbReference type="SAM" id="SignalP"/>
    </source>
</evidence>
<evidence type="ECO:0000259" key="3">
    <source>
        <dbReference type="Pfam" id="PF17168"/>
    </source>
</evidence>
<dbReference type="Pfam" id="PF17168">
    <property type="entry name" value="DUF5127"/>
    <property type="match status" value="1"/>
</dbReference>
<evidence type="ECO:0000313" key="4">
    <source>
        <dbReference type="EMBL" id="CAK4033826.1"/>
    </source>
</evidence>
<dbReference type="PANTHER" id="PTHR31987">
    <property type="entry name" value="GLUTAMINASE A-RELATED"/>
    <property type="match status" value="1"/>
</dbReference>
<keyword evidence="1" id="KW-0732">Signal</keyword>
<dbReference type="InterPro" id="IPR052743">
    <property type="entry name" value="Glutaminase_GtaA"/>
</dbReference>
<evidence type="ECO:0008006" key="6">
    <source>
        <dbReference type="Google" id="ProtNLM"/>
    </source>
</evidence>
<proteinExistence type="predicted"/>
<feature type="domain" description="Glutaminase A N-terminal" evidence="3">
    <location>
        <begin position="104"/>
        <end position="348"/>
    </location>
</feature>
<reference evidence="4" key="1">
    <citation type="submission" date="2023-11" db="EMBL/GenBank/DDBJ databases">
        <authorList>
            <person name="Alioto T."/>
            <person name="Alioto T."/>
            <person name="Gomez Garrido J."/>
        </authorList>
    </citation>
    <scope>NUCLEOTIDE SEQUENCE</scope>
</reference>
<dbReference type="InterPro" id="IPR033433">
    <property type="entry name" value="GtaA_N"/>
</dbReference>
<dbReference type="Pfam" id="PF16335">
    <property type="entry name" value="GtaA_6_Hairpin"/>
    <property type="match status" value="1"/>
</dbReference>
<evidence type="ECO:0000259" key="2">
    <source>
        <dbReference type="Pfam" id="PF16335"/>
    </source>
</evidence>
<dbReference type="PANTHER" id="PTHR31987:SF1">
    <property type="entry name" value="GLUTAMINASE A"/>
    <property type="match status" value="1"/>
</dbReference>
<dbReference type="EMBL" id="CAVMBE010000095">
    <property type="protein sequence ID" value="CAK4033826.1"/>
    <property type="molecule type" value="Genomic_DNA"/>
</dbReference>